<evidence type="ECO:0000313" key="4">
    <source>
        <dbReference type="Proteomes" id="UP000305948"/>
    </source>
</evidence>
<feature type="transmembrane region" description="Helical" evidence="1">
    <location>
        <begin position="141"/>
        <end position="160"/>
    </location>
</feature>
<evidence type="ECO:0000313" key="3">
    <source>
        <dbReference type="EMBL" id="TFK50534.1"/>
    </source>
</evidence>
<feature type="signal peptide" evidence="2">
    <location>
        <begin position="1"/>
        <end position="21"/>
    </location>
</feature>
<reference evidence="3 4" key="1">
    <citation type="journal article" date="2019" name="Nat. Ecol. Evol.">
        <title>Megaphylogeny resolves global patterns of mushroom evolution.</title>
        <authorList>
            <person name="Varga T."/>
            <person name="Krizsan K."/>
            <person name="Foldi C."/>
            <person name="Dima B."/>
            <person name="Sanchez-Garcia M."/>
            <person name="Sanchez-Ramirez S."/>
            <person name="Szollosi G.J."/>
            <person name="Szarkandi J.G."/>
            <person name="Papp V."/>
            <person name="Albert L."/>
            <person name="Andreopoulos W."/>
            <person name="Angelini C."/>
            <person name="Antonin V."/>
            <person name="Barry K.W."/>
            <person name="Bougher N.L."/>
            <person name="Buchanan P."/>
            <person name="Buyck B."/>
            <person name="Bense V."/>
            <person name="Catcheside P."/>
            <person name="Chovatia M."/>
            <person name="Cooper J."/>
            <person name="Damon W."/>
            <person name="Desjardin D."/>
            <person name="Finy P."/>
            <person name="Geml J."/>
            <person name="Haridas S."/>
            <person name="Hughes K."/>
            <person name="Justo A."/>
            <person name="Karasinski D."/>
            <person name="Kautmanova I."/>
            <person name="Kiss B."/>
            <person name="Kocsube S."/>
            <person name="Kotiranta H."/>
            <person name="LaButti K.M."/>
            <person name="Lechner B.E."/>
            <person name="Liimatainen K."/>
            <person name="Lipzen A."/>
            <person name="Lukacs Z."/>
            <person name="Mihaltcheva S."/>
            <person name="Morgado L.N."/>
            <person name="Niskanen T."/>
            <person name="Noordeloos M.E."/>
            <person name="Ohm R.A."/>
            <person name="Ortiz-Santana B."/>
            <person name="Ovrebo C."/>
            <person name="Racz N."/>
            <person name="Riley R."/>
            <person name="Savchenko A."/>
            <person name="Shiryaev A."/>
            <person name="Soop K."/>
            <person name="Spirin V."/>
            <person name="Szebenyi C."/>
            <person name="Tomsovsky M."/>
            <person name="Tulloss R.E."/>
            <person name="Uehling J."/>
            <person name="Grigoriev I.V."/>
            <person name="Vagvolgyi C."/>
            <person name="Papp T."/>
            <person name="Martin F.M."/>
            <person name="Miettinen O."/>
            <person name="Hibbett D.S."/>
            <person name="Nagy L.G."/>
        </authorList>
    </citation>
    <scope>NUCLEOTIDE SEQUENCE [LARGE SCALE GENOMIC DNA]</scope>
    <source>
        <strain evidence="3 4">OMC1185</strain>
    </source>
</reference>
<proteinExistence type="predicted"/>
<dbReference type="AlphaFoldDB" id="A0A5C3MYW6"/>
<keyword evidence="2" id="KW-0732">Signal</keyword>
<organism evidence="3 4">
    <name type="scientific">Heliocybe sulcata</name>
    <dbReference type="NCBI Taxonomy" id="5364"/>
    <lineage>
        <taxon>Eukaryota</taxon>
        <taxon>Fungi</taxon>
        <taxon>Dikarya</taxon>
        <taxon>Basidiomycota</taxon>
        <taxon>Agaricomycotina</taxon>
        <taxon>Agaricomycetes</taxon>
        <taxon>Gloeophyllales</taxon>
        <taxon>Gloeophyllaceae</taxon>
        <taxon>Heliocybe</taxon>
    </lineage>
</organism>
<feature type="chain" id="PRO_5023003513" evidence="2">
    <location>
        <begin position="22"/>
        <end position="225"/>
    </location>
</feature>
<dbReference type="OrthoDB" id="3254394at2759"/>
<keyword evidence="1" id="KW-1133">Transmembrane helix</keyword>
<keyword evidence="1" id="KW-0812">Transmembrane</keyword>
<evidence type="ECO:0000256" key="1">
    <source>
        <dbReference type="SAM" id="Phobius"/>
    </source>
</evidence>
<name>A0A5C3MYW6_9AGAM</name>
<dbReference type="Proteomes" id="UP000305948">
    <property type="component" value="Unassembled WGS sequence"/>
</dbReference>
<dbReference type="EMBL" id="ML213513">
    <property type="protein sequence ID" value="TFK50534.1"/>
    <property type="molecule type" value="Genomic_DNA"/>
</dbReference>
<accession>A0A5C3MYW6</accession>
<keyword evidence="1" id="KW-0472">Membrane</keyword>
<sequence length="225" mass="22766">MRSFTAIFSIAAVAFAGLTSAAPVDTSAVSGAVNTVKGVVSNVPVVGGVAKDLSIRADAPRGVQEILIDVQTKITPLTQQIQFCTVENATVEILTPIVQTLTSTLEEIVPELQALVGQPIEVILASVTGTAQLTVAEVATLVANILTLVFGALGTVSTLLKGEVSAILPILAPLGAAVGHLLQAVLAAVGSVVGGLLAAVTGLVQNLVPTLLTLNLQEVLQILGL</sequence>
<gene>
    <name evidence="3" type="ORF">OE88DRAFT_1661001</name>
</gene>
<protein>
    <submittedName>
        <fullName evidence="3">Uncharacterized protein</fullName>
    </submittedName>
</protein>
<keyword evidence="4" id="KW-1185">Reference proteome</keyword>
<evidence type="ECO:0000256" key="2">
    <source>
        <dbReference type="SAM" id="SignalP"/>
    </source>
</evidence>
<feature type="transmembrane region" description="Helical" evidence="1">
    <location>
        <begin position="181"/>
        <end position="204"/>
    </location>
</feature>